<sequence>MLPRRYQNVGYNNDWAHHIDVGQLLDYINIELRQNHIYLSDAEIRRFLAELQEVARIEENYFGNDGEEELLATLKEELAVDLRKVDHIVDEERHPLVAEWCVALRQLEGLVPEDKWYKAFRQVSRLGPPLFEEWRRPNQPFGGMLRFFQDRNFYQHGREPIHMRPMIAPFVRRRSLPIIPRARISEMPPYPRTGYNSPGLGPMYGFHEVNLRQELHQLDMARLRRDMDNFHRPRF</sequence>
<name>A0A9P4W964_CURKU</name>
<accession>A0A9P4W964</accession>
<dbReference type="Proteomes" id="UP000801428">
    <property type="component" value="Unassembled WGS sequence"/>
</dbReference>
<protein>
    <submittedName>
        <fullName evidence="1">Uncharacterized protein</fullName>
    </submittedName>
</protein>
<evidence type="ECO:0000313" key="2">
    <source>
        <dbReference type="Proteomes" id="UP000801428"/>
    </source>
</evidence>
<reference evidence="1" key="1">
    <citation type="submission" date="2019-04" db="EMBL/GenBank/DDBJ databases">
        <title>Sequencing of skin fungus with MAO and IRED activity.</title>
        <authorList>
            <person name="Marsaioli A.J."/>
            <person name="Bonatto J.M.C."/>
            <person name="Reis Junior O."/>
        </authorList>
    </citation>
    <scope>NUCLEOTIDE SEQUENCE</scope>
    <source>
        <strain evidence="1">30M1</strain>
    </source>
</reference>
<dbReference type="AlphaFoldDB" id="A0A9P4W964"/>
<dbReference type="EMBL" id="SWKU01000018">
    <property type="protein sequence ID" value="KAF2998941.1"/>
    <property type="molecule type" value="Genomic_DNA"/>
</dbReference>
<dbReference type="OrthoDB" id="3784857at2759"/>
<comment type="caution">
    <text evidence="1">The sequence shown here is derived from an EMBL/GenBank/DDBJ whole genome shotgun (WGS) entry which is preliminary data.</text>
</comment>
<gene>
    <name evidence="1" type="ORF">E8E13_006575</name>
</gene>
<keyword evidence="2" id="KW-1185">Reference proteome</keyword>
<organism evidence="1 2">
    <name type="scientific">Curvularia kusanoi</name>
    <name type="common">Cochliobolus kusanoi</name>
    <dbReference type="NCBI Taxonomy" id="90978"/>
    <lineage>
        <taxon>Eukaryota</taxon>
        <taxon>Fungi</taxon>
        <taxon>Dikarya</taxon>
        <taxon>Ascomycota</taxon>
        <taxon>Pezizomycotina</taxon>
        <taxon>Dothideomycetes</taxon>
        <taxon>Pleosporomycetidae</taxon>
        <taxon>Pleosporales</taxon>
        <taxon>Pleosporineae</taxon>
        <taxon>Pleosporaceae</taxon>
        <taxon>Curvularia</taxon>
    </lineage>
</organism>
<proteinExistence type="predicted"/>
<evidence type="ECO:0000313" key="1">
    <source>
        <dbReference type="EMBL" id="KAF2998941.1"/>
    </source>
</evidence>